<dbReference type="InterPro" id="IPR046698">
    <property type="entry name" value="PedC-like"/>
</dbReference>
<keyword evidence="1" id="KW-0812">Transmembrane</keyword>
<dbReference type="AlphaFoldDB" id="A0A930RE70"/>
<sequence length="171" mass="19574">MKTRHIGYKKIVTVVLLLVVTIGCLIYGVKLMTSGRHSSKSNRSIENVQQSGEQTQILEYEKNTQDFVKITAKDILENKIKTPLFLYVGKKTCPHCQEFVPILKKAAQDLKLKIYYLDSEKASTDAKLKEVGKKYQIEGVPTLLRIDSDNHFEMYSGDSDEELLQWMKGEK</sequence>
<protein>
    <submittedName>
        <fullName evidence="3">Thiol reductase thioredoxin</fullName>
    </submittedName>
</protein>
<feature type="domain" description="Thioredoxin" evidence="2">
    <location>
        <begin position="39"/>
        <end position="171"/>
    </location>
</feature>
<dbReference type="Proteomes" id="UP000721045">
    <property type="component" value="Unassembled WGS sequence"/>
</dbReference>
<reference evidence="3" key="1">
    <citation type="submission" date="2020-04" db="EMBL/GenBank/DDBJ databases">
        <title>Deep metagenomics examines the oral microbiome during advanced dental caries in children, revealing novel taxa and co-occurrences with host molecules.</title>
        <authorList>
            <person name="Baker J.L."/>
            <person name="Morton J.T."/>
            <person name="Dinis M."/>
            <person name="Alvarez R."/>
            <person name="Tran N.C."/>
            <person name="Knight R."/>
            <person name="Edlund A."/>
        </authorList>
    </citation>
    <scope>NUCLEOTIDE SEQUENCE</scope>
    <source>
        <strain evidence="3">JCVI_23_bin.22</strain>
    </source>
</reference>
<feature type="transmembrane region" description="Helical" evidence="1">
    <location>
        <begin position="12"/>
        <end position="32"/>
    </location>
</feature>
<dbReference type="CDD" id="cd02947">
    <property type="entry name" value="TRX_family"/>
    <property type="match status" value="1"/>
</dbReference>
<dbReference type="InterPro" id="IPR013766">
    <property type="entry name" value="Thioredoxin_domain"/>
</dbReference>
<dbReference type="SUPFAM" id="SSF52833">
    <property type="entry name" value="Thioredoxin-like"/>
    <property type="match status" value="1"/>
</dbReference>
<accession>A0A930RE70</accession>
<keyword evidence="1" id="KW-0472">Membrane</keyword>
<proteinExistence type="predicted"/>
<dbReference type="PROSITE" id="PS51352">
    <property type="entry name" value="THIOREDOXIN_2"/>
    <property type="match status" value="1"/>
</dbReference>
<organism evidence="3 4">
    <name type="scientific">Streptococcus intermedius</name>
    <dbReference type="NCBI Taxonomy" id="1338"/>
    <lineage>
        <taxon>Bacteria</taxon>
        <taxon>Bacillati</taxon>
        <taxon>Bacillota</taxon>
        <taxon>Bacilli</taxon>
        <taxon>Lactobacillales</taxon>
        <taxon>Streptococcaceae</taxon>
        <taxon>Streptococcus</taxon>
        <taxon>Streptococcus anginosus group</taxon>
    </lineage>
</organism>
<gene>
    <name evidence="3" type="ORF">HXO88_07680</name>
</gene>
<dbReference type="PROSITE" id="PS51257">
    <property type="entry name" value="PROKAR_LIPOPROTEIN"/>
    <property type="match status" value="1"/>
</dbReference>
<evidence type="ECO:0000259" key="2">
    <source>
        <dbReference type="PROSITE" id="PS51352"/>
    </source>
</evidence>
<comment type="caution">
    <text evidence="3">The sequence shown here is derived from an EMBL/GenBank/DDBJ whole genome shotgun (WGS) entry which is preliminary data.</text>
</comment>
<keyword evidence="1" id="KW-1133">Transmembrane helix</keyword>
<dbReference type="Gene3D" id="3.40.30.10">
    <property type="entry name" value="Glutaredoxin"/>
    <property type="match status" value="1"/>
</dbReference>
<dbReference type="Pfam" id="PF20207">
    <property type="entry name" value="DUF6568"/>
    <property type="match status" value="1"/>
</dbReference>
<evidence type="ECO:0000313" key="3">
    <source>
        <dbReference type="EMBL" id="MBF1713592.1"/>
    </source>
</evidence>
<name>A0A930RE70_STRIT</name>
<evidence type="ECO:0000313" key="4">
    <source>
        <dbReference type="Proteomes" id="UP000721045"/>
    </source>
</evidence>
<dbReference type="InterPro" id="IPR036249">
    <property type="entry name" value="Thioredoxin-like_sf"/>
</dbReference>
<evidence type="ECO:0000256" key="1">
    <source>
        <dbReference type="SAM" id="Phobius"/>
    </source>
</evidence>
<dbReference type="EMBL" id="JABZYP010000035">
    <property type="protein sequence ID" value="MBF1713592.1"/>
    <property type="molecule type" value="Genomic_DNA"/>
</dbReference>